<feature type="compositionally biased region" description="Basic and acidic residues" evidence="1">
    <location>
        <begin position="378"/>
        <end position="388"/>
    </location>
</feature>
<dbReference type="InterPro" id="IPR029058">
    <property type="entry name" value="AB_hydrolase_fold"/>
</dbReference>
<evidence type="ECO:0000259" key="2">
    <source>
        <dbReference type="Pfam" id="PF12697"/>
    </source>
</evidence>
<feature type="region of interest" description="Disordered" evidence="1">
    <location>
        <begin position="362"/>
        <end position="402"/>
    </location>
</feature>
<comment type="caution">
    <text evidence="3">The sequence shown here is derived from an EMBL/GenBank/DDBJ whole genome shotgun (WGS) entry which is preliminary data.</text>
</comment>
<gene>
    <name evidence="3" type="ORF">SMACR_07865</name>
</gene>
<dbReference type="VEuPathDB" id="FungiDB:SMAC_07865"/>
<organism evidence="3 4">
    <name type="scientific">Sordaria macrospora</name>
    <dbReference type="NCBI Taxonomy" id="5147"/>
    <lineage>
        <taxon>Eukaryota</taxon>
        <taxon>Fungi</taxon>
        <taxon>Dikarya</taxon>
        <taxon>Ascomycota</taxon>
        <taxon>Pezizomycotina</taxon>
        <taxon>Sordariomycetes</taxon>
        <taxon>Sordariomycetidae</taxon>
        <taxon>Sordariales</taxon>
        <taxon>Sordariaceae</taxon>
        <taxon>Sordaria</taxon>
    </lineage>
</organism>
<evidence type="ECO:0000313" key="4">
    <source>
        <dbReference type="Proteomes" id="UP000433876"/>
    </source>
</evidence>
<dbReference type="InterPro" id="IPR000073">
    <property type="entry name" value="AB_hydrolase_1"/>
</dbReference>
<dbReference type="Pfam" id="PF12697">
    <property type="entry name" value="Abhydrolase_6"/>
    <property type="match status" value="1"/>
</dbReference>
<feature type="region of interest" description="Disordered" evidence="1">
    <location>
        <begin position="143"/>
        <end position="192"/>
    </location>
</feature>
<sequence>MSSTSHLQHDNINININARFSLPIFTTLLSRFDVLFFRYHSKHLIPRPNPNATYPYLHRSPHKHKHQMQLKDISVKLPHKPTATLRISALFPGTSSPEFADPLDITSLPPSSTLLVFLNGLILPRSSWNECISRFLRIRDKQRRCASSSNSSVSSSDTASGPKDESGTGNANKHGSIPKSNNTSNDGTHVHVPSEIKIPNILTYDRFGQGESDRDPSDPDPEIDNTPYGHSPLDVIADLHQLLLLISQYLSQDLSSLNLVFIANSIGCPLARLFNHHHSQVRVTGYLFLDSMMANSDFISVFPDPDSPEFDPEKDLRQGVSEEDLRWTRQKFREKFHPSVGNAERLDRRGLRTLLPWADRPKLTIPPLRDGEEEEEDKNLNGKEKQEQEQEQEQAGMREGTITRPKAIVIGHDWDVFADQNEKGPMSIPKAVINGYMNPAWQRYNEGLTRLAAVDGNDDKDVVPVKIAKDCGHFIQKDDPELVARELDYVLRGLGL</sequence>
<feature type="region of interest" description="Disordered" evidence="1">
    <location>
        <begin position="207"/>
        <end position="229"/>
    </location>
</feature>
<feature type="compositionally biased region" description="Polar residues" evidence="1">
    <location>
        <begin position="167"/>
        <end position="187"/>
    </location>
</feature>
<evidence type="ECO:0000313" key="3">
    <source>
        <dbReference type="EMBL" id="KAA8628421.1"/>
    </source>
</evidence>
<name>A0A8S8ZI44_SORMA</name>
<dbReference type="Proteomes" id="UP000433876">
    <property type="component" value="Unassembled WGS sequence"/>
</dbReference>
<proteinExistence type="predicted"/>
<evidence type="ECO:0000256" key="1">
    <source>
        <dbReference type="SAM" id="MobiDB-lite"/>
    </source>
</evidence>
<dbReference type="EMBL" id="NMPR01000185">
    <property type="protein sequence ID" value="KAA8628421.1"/>
    <property type="molecule type" value="Genomic_DNA"/>
</dbReference>
<protein>
    <recommendedName>
        <fullName evidence="2">AB hydrolase-1 domain-containing protein</fullName>
    </recommendedName>
</protein>
<accession>A0A8S8ZI44</accession>
<feature type="compositionally biased region" description="Low complexity" evidence="1">
    <location>
        <begin position="147"/>
        <end position="156"/>
    </location>
</feature>
<dbReference type="SUPFAM" id="SSF53474">
    <property type="entry name" value="alpha/beta-Hydrolases"/>
    <property type="match status" value="1"/>
</dbReference>
<dbReference type="AlphaFoldDB" id="A0A8S8ZI44"/>
<feature type="domain" description="AB hydrolase-1" evidence="2">
    <location>
        <begin position="201"/>
        <end position="485"/>
    </location>
</feature>
<reference evidence="3 4" key="1">
    <citation type="submission" date="2017-07" db="EMBL/GenBank/DDBJ databases">
        <title>Genome sequence of the Sordaria macrospora wild type strain R19027.</title>
        <authorList>
            <person name="Nowrousian M."/>
            <person name="Teichert I."/>
            <person name="Kueck U."/>
        </authorList>
    </citation>
    <scope>NUCLEOTIDE SEQUENCE [LARGE SCALE GENOMIC DNA]</scope>
    <source>
        <strain evidence="3 4">R19027</strain>
        <tissue evidence="3">Mycelium</tissue>
    </source>
</reference>
<dbReference type="Gene3D" id="3.40.50.1820">
    <property type="entry name" value="alpha/beta hydrolase"/>
    <property type="match status" value="1"/>
</dbReference>